<dbReference type="Gramene" id="PVH36126">
    <property type="protein sequence ID" value="PVH36126"/>
    <property type="gene ID" value="PAHAL_6G004100"/>
</dbReference>
<proteinExistence type="predicted"/>
<name>A0A2T8IEN8_9POAL</name>
<protein>
    <submittedName>
        <fullName evidence="1">Uncharacterized protein</fullName>
    </submittedName>
</protein>
<dbReference type="EMBL" id="CM008051">
    <property type="protein sequence ID" value="PVH36126.1"/>
    <property type="molecule type" value="Genomic_DNA"/>
</dbReference>
<gene>
    <name evidence="1" type="ORF">PAHAL_6G004100</name>
</gene>
<dbReference type="AlphaFoldDB" id="A0A2T8IEN8"/>
<evidence type="ECO:0000313" key="1">
    <source>
        <dbReference type="EMBL" id="PVH36126.1"/>
    </source>
</evidence>
<organism evidence="1">
    <name type="scientific">Panicum hallii</name>
    <dbReference type="NCBI Taxonomy" id="206008"/>
    <lineage>
        <taxon>Eukaryota</taxon>
        <taxon>Viridiplantae</taxon>
        <taxon>Streptophyta</taxon>
        <taxon>Embryophyta</taxon>
        <taxon>Tracheophyta</taxon>
        <taxon>Spermatophyta</taxon>
        <taxon>Magnoliopsida</taxon>
        <taxon>Liliopsida</taxon>
        <taxon>Poales</taxon>
        <taxon>Poaceae</taxon>
        <taxon>PACMAD clade</taxon>
        <taxon>Panicoideae</taxon>
        <taxon>Panicodae</taxon>
        <taxon>Paniceae</taxon>
        <taxon>Panicinae</taxon>
        <taxon>Panicum</taxon>
        <taxon>Panicum sect. Panicum</taxon>
    </lineage>
</organism>
<dbReference type="Proteomes" id="UP000243499">
    <property type="component" value="Chromosome 6"/>
</dbReference>
<sequence>MMCSRKVLKVYVIVDKLLPREPSKLSRHPMLPRTCSMTGCSSKNPAHKKN</sequence>
<reference evidence="1" key="1">
    <citation type="submission" date="2018-04" db="EMBL/GenBank/DDBJ databases">
        <title>WGS assembly of Panicum hallii.</title>
        <authorList>
            <person name="Lovell J."/>
            <person name="Jenkins J."/>
            <person name="Lowry D."/>
            <person name="Mamidi S."/>
            <person name="Sreedasyam A."/>
            <person name="Weng X."/>
            <person name="Barry K."/>
            <person name="Bonette J."/>
            <person name="Campitelli B."/>
            <person name="Daum C."/>
            <person name="Gordon S."/>
            <person name="Gould B."/>
            <person name="Lipzen A."/>
            <person name="Macqueen A."/>
            <person name="Palacio-Mejia J."/>
            <person name="Plott C."/>
            <person name="Shakirov E."/>
            <person name="Shu S."/>
            <person name="Yoshinaga Y."/>
            <person name="Zane M."/>
            <person name="Rokhsar D."/>
            <person name="Grimwood J."/>
            <person name="Schmutz J."/>
            <person name="Juenger T."/>
        </authorList>
    </citation>
    <scope>NUCLEOTIDE SEQUENCE [LARGE SCALE GENOMIC DNA]</scope>
    <source>
        <strain evidence="1">FIL2</strain>
    </source>
</reference>
<accession>A0A2T8IEN8</accession>